<evidence type="ECO:0000256" key="1">
    <source>
        <dbReference type="ARBA" id="ARBA00000213"/>
    </source>
</evidence>
<dbReference type="KEGG" id="pah:Poras_1315"/>
<feature type="site" description="Interaction with DNA" evidence="8">
    <location>
        <position position="141"/>
    </location>
</feature>
<dbReference type="eggNOG" id="COG0550">
    <property type="taxonomic scope" value="Bacteria"/>
</dbReference>
<name>F4KM88_PORAD</name>
<dbReference type="Gene3D" id="3.40.50.140">
    <property type="match status" value="1"/>
</dbReference>
<feature type="site" description="Interaction with DNA" evidence="8">
    <location>
        <position position="290"/>
    </location>
</feature>
<evidence type="ECO:0000259" key="11">
    <source>
        <dbReference type="PROSITE" id="PS52039"/>
    </source>
</evidence>
<dbReference type="InterPro" id="IPR013826">
    <property type="entry name" value="Topo_IA_cen_sub3"/>
</dbReference>
<dbReference type="Proteomes" id="UP000006545">
    <property type="component" value="Chromosome"/>
</dbReference>
<dbReference type="PROSITE" id="PS00396">
    <property type="entry name" value="TOPO_IA_1"/>
    <property type="match status" value="1"/>
</dbReference>
<dbReference type="EMBL" id="CP002689">
    <property type="protein sequence ID" value="AEE13254.1"/>
    <property type="molecule type" value="Genomic_DNA"/>
</dbReference>
<feature type="compositionally biased region" description="Polar residues" evidence="9">
    <location>
        <begin position="251"/>
        <end position="260"/>
    </location>
</feature>
<dbReference type="InterPro" id="IPR000380">
    <property type="entry name" value="Topo_IA"/>
</dbReference>
<feature type="site" description="Interaction with DNA" evidence="8">
    <location>
        <position position="35"/>
    </location>
</feature>
<feature type="region of interest" description="Interaction with DNA" evidence="8">
    <location>
        <begin position="165"/>
        <end position="170"/>
    </location>
</feature>
<accession>F4KM88</accession>
<dbReference type="InterPro" id="IPR034149">
    <property type="entry name" value="TOPRIM_TopoI"/>
</dbReference>
<evidence type="ECO:0000256" key="6">
    <source>
        <dbReference type="ARBA" id="ARBA00023125"/>
    </source>
</evidence>
<dbReference type="GO" id="GO:0003917">
    <property type="term" value="F:DNA topoisomerase type I (single strand cut, ATP-independent) activity"/>
    <property type="evidence" value="ECO:0007669"/>
    <property type="project" value="UniProtKB-UniRule"/>
</dbReference>
<dbReference type="InterPro" id="IPR025589">
    <property type="entry name" value="Toprim_C_rpt"/>
</dbReference>
<dbReference type="PANTHER" id="PTHR42785">
    <property type="entry name" value="DNA TOPOISOMERASE, TYPE IA, CORE"/>
    <property type="match status" value="1"/>
</dbReference>
<dbReference type="InterPro" id="IPR005733">
    <property type="entry name" value="TopoI_bac-type"/>
</dbReference>
<dbReference type="NCBIfam" id="TIGR01051">
    <property type="entry name" value="topA_bact"/>
    <property type="match status" value="1"/>
</dbReference>
<keyword evidence="5 8" id="KW-0799">Topoisomerase</keyword>
<proteinExistence type="inferred from homology"/>
<organism evidence="12 13">
    <name type="scientific">Porphyromonas asaccharolytica (strain ATCC 25260 / DSM 20707 / BCRC 10618 / CCUG 7834 / JCM 6326 / LMG 13178 / VPI 4198 / B440)</name>
    <name type="common">Bacteroides asaccharolyticus</name>
    <dbReference type="NCBI Taxonomy" id="879243"/>
    <lineage>
        <taxon>Bacteria</taxon>
        <taxon>Pseudomonadati</taxon>
        <taxon>Bacteroidota</taxon>
        <taxon>Bacteroidia</taxon>
        <taxon>Bacteroidales</taxon>
        <taxon>Porphyromonadaceae</taxon>
        <taxon>Porphyromonas</taxon>
    </lineage>
</organism>
<dbReference type="RefSeq" id="WP_013760650.1">
    <property type="nucleotide sequence ID" value="NC_015501.1"/>
</dbReference>
<gene>
    <name evidence="8" type="primary">topA</name>
    <name evidence="12" type="ordered locus">Poras_1315</name>
</gene>
<dbReference type="EC" id="5.6.2.1" evidence="8"/>
<dbReference type="PANTHER" id="PTHR42785:SF1">
    <property type="entry name" value="DNA TOPOISOMERASE"/>
    <property type="match status" value="1"/>
</dbReference>
<dbReference type="Gene3D" id="2.70.20.10">
    <property type="entry name" value="Topoisomerase I, domain 3"/>
    <property type="match status" value="1"/>
</dbReference>
<dbReference type="PROSITE" id="PS52039">
    <property type="entry name" value="TOPO_IA_2"/>
    <property type="match status" value="1"/>
</dbReference>
<dbReference type="SMART" id="SM00493">
    <property type="entry name" value="TOPRIM"/>
    <property type="match status" value="1"/>
</dbReference>
<dbReference type="InterPro" id="IPR023406">
    <property type="entry name" value="Topo_IA_AS"/>
</dbReference>
<keyword evidence="4" id="KW-0460">Magnesium</keyword>
<dbReference type="InterPro" id="IPR028612">
    <property type="entry name" value="Topoisom_1_IA"/>
</dbReference>
<dbReference type="Pfam" id="PF01131">
    <property type="entry name" value="Topoisom_bac"/>
    <property type="match status" value="2"/>
</dbReference>
<comment type="subunit">
    <text evidence="8">Monomer.</text>
</comment>
<dbReference type="PROSITE" id="PS50880">
    <property type="entry name" value="TOPRIM"/>
    <property type="match status" value="1"/>
</dbReference>
<dbReference type="SMART" id="SM00437">
    <property type="entry name" value="TOP1Ac"/>
    <property type="match status" value="1"/>
</dbReference>
<dbReference type="Pfam" id="PF13368">
    <property type="entry name" value="Toprim_C_rpt"/>
    <property type="match status" value="3"/>
</dbReference>
<comment type="similarity">
    <text evidence="2 8">Belongs to the type IA topoisomerase family.</text>
</comment>
<dbReference type="SUPFAM" id="SSF56712">
    <property type="entry name" value="Prokaryotic type I DNA topoisomerase"/>
    <property type="match status" value="1"/>
</dbReference>
<dbReference type="GO" id="GO:0006265">
    <property type="term" value="P:DNA topological change"/>
    <property type="evidence" value="ECO:0007669"/>
    <property type="project" value="UniProtKB-UniRule"/>
</dbReference>
<feature type="domain" description="Toprim" evidence="10">
    <location>
        <begin position="5"/>
        <end position="115"/>
    </location>
</feature>
<evidence type="ECO:0000256" key="2">
    <source>
        <dbReference type="ARBA" id="ARBA00009446"/>
    </source>
</evidence>
<feature type="domain" description="Topo IA-type catalytic" evidence="11">
    <location>
        <begin position="131"/>
        <end position="581"/>
    </location>
</feature>
<keyword evidence="13" id="KW-1185">Reference proteome</keyword>
<dbReference type="PRINTS" id="PR00417">
    <property type="entry name" value="PRTPISMRASEI"/>
</dbReference>
<evidence type="ECO:0000256" key="4">
    <source>
        <dbReference type="ARBA" id="ARBA00022842"/>
    </source>
</evidence>
<dbReference type="InterPro" id="IPR023405">
    <property type="entry name" value="Topo_IA_core_domain"/>
</dbReference>
<comment type="catalytic activity">
    <reaction evidence="1 8">
        <text>ATP-independent breakage of single-stranded DNA, followed by passage and rejoining.</text>
        <dbReference type="EC" id="5.6.2.1"/>
    </reaction>
</comment>
<evidence type="ECO:0000256" key="9">
    <source>
        <dbReference type="SAM" id="MobiDB-lite"/>
    </source>
</evidence>
<feature type="site" description="Interaction with DNA" evidence="8">
    <location>
        <position position="145"/>
    </location>
</feature>
<dbReference type="GO" id="GO:0046872">
    <property type="term" value="F:metal ion binding"/>
    <property type="evidence" value="ECO:0007669"/>
    <property type="project" value="UniProtKB-KW"/>
</dbReference>
<feature type="region of interest" description="Disordered" evidence="9">
    <location>
        <begin position="241"/>
        <end position="260"/>
    </location>
</feature>
<sequence length="824" mass="92287">MANQKNLVIVESPAKAKTIGKFLGADYKVLSSYGHIRDLKPSSFSVDVEHHFAPIYEIPADKQRLVSELRKAAKGSDIVWLASDEDREGEAIAWHLYQVLDLKDKETHRIAFHEITKSAIQHAIQNPRSINENLVDAQQARRVLDRIVGFELSPVLWRRVGPSLSAGRVQSVAVRLIVEREREILAFQPETSFAITTRLETKGGDTFSATLPENLPSEEAARQLMQRAIDSQSTFAVQQVEQKPGRRSPSAPFTTSTLQQEASRKLGMSVSNTMRVAQALYERGLITYMRTDSVNLSSLALHDAETVILEQWGADYYQRRHYHAKSKGAQEAHEAIRPTYLRNATIQGTKQEQALYDLIRKRTLASQMADARIERTIAQIASQGADSVRLEARGEVIVFDGFISAYTESRDDEEDTSGNVLPKLREGDSLQLREIEGRQSFTKPKPRYTEASLVRKMEELGIGRPSTYAPTIQTIQNREYVRRGESQGESRDVLYLNWQHGAGNTTIKSHKQKERYGGDRGRLVPTDMGIVVTDFLMENFSRVVDYNFTADVEEHFDKVAEGEAHWQDLIGTFYDKFHPIIEEQSQSGAKRYTGERLLGTDPVSGKPVIARIGRYGPMVQIGEAPDSSLPEEERERLKPRFASIPSNLLIETITLEEALKLFDLPRTVGEFEGGDVVAAVGRFGPYLRHKGAFTSIPKSSGLTPEEITLQEAIELIEEKRRKDAASLLKSFPEDPDIVIRDGRWGAYIKVGKKNYKLTKEQKAEPTKLTYAEVVAIIAEQDNETPKKGRATAKKATSTSKKSTTKKTTSTAKKAAPKRSAASKS</sequence>
<dbReference type="CDD" id="cd03363">
    <property type="entry name" value="TOPRIM_TopoIA_TopoI"/>
    <property type="match status" value="1"/>
</dbReference>
<dbReference type="HOGENOM" id="CLU_002929_3_2_10"/>
<feature type="compositionally biased region" description="Low complexity" evidence="9">
    <location>
        <begin position="793"/>
        <end position="824"/>
    </location>
</feature>
<reference evidence="13" key="1">
    <citation type="submission" date="2011-04" db="EMBL/GenBank/DDBJ databases">
        <title>The complete genome of Porphyromonas asaccharolytica DSM 20707.</title>
        <authorList>
            <person name="Lucas S."/>
            <person name="Han J."/>
            <person name="Lapidus A."/>
            <person name="Bruce D."/>
            <person name="Goodwin L."/>
            <person name="Pitluck S."/>
            <person name="Peters L."/>
            <person name="Kyrpides N."/>
            <person name="Mavromatis K."/>
            <person name="Ivanova N."/>
            <person name="Ovchinnikova G."/>
            <person name="Pagani I."/>
            <person name="Lu M."/>
            <person name="Detter J.C."/>
            <person name="Tapia R."/>
            <person name="Han C."/>
            <person name="Land M."/>
            <person name="Hauser L."/>
            <person name="Markowitz V."/>
            <person name="Cheng J.-F."/>
            <person name="Hugenholtz P."/>
            <person name="Woyke T."/>
            <person name="Wu D."/>
            <person name="Gronow S."/>
            <person name="Wellnitz S."/>
            <person name="Brambilla E."/>
            <person name="Klenk H.-P."/>
            <person name="Eisen J.A."/>
        </authorList>
    </citation>
    <scope>NUCLEOTIDE SEQUENCE [LARGE SCALE GENOMIC DNA]</scope>
    <source>
        <strain evidence="13">ATCC 25260 / DSM 20707 / VPI 4198</strain>
    </source>
</reference>
<evidence type="ECO:0000313" key="12">
    <source>
        <dbReference type="EMBL" id="AEE13254.1"/>
    </source>
</evidence>
<evidence type="ECO:0000259" key="10">
    <source>
        <dbReference type="PROSITE" id="PS50880"/>
    </source>
</evidence>
<dbReference type="AlphaFoldDB" id="F4KM88"/>
<evidence type="ECO:0000256" key="3">
    <source>
        <dbReference type="ARBA" id="ARBA00022723"/>
    </source>
</evidence>
<protein>
    <recommendedName>
        <fullName evidence="8">DNA topoisomerase 1</fullName>
        <ecNumber evidence="8">5.6.2.1</ecNumber>
    </recommendedName>
    <alternativeName>
        <fullName evidence="8">DNA topoisomerase I</fullName>
    </alternativeName>
</protein>
<dbReference type="STRING" id="879243.Poras_1315"/>
<keyword evidence="7 8" id="KW-0413">Isomerase</keyword>
<dbReference type="InterPro" id="IPR013825">
    <property type="entry name" value="Topo_IA_cen_sub2"/>
</dbReference>
<dbReference type="GO" id="GO:0003677">
    <property type="term" value="F:DNA binding"/>
    <property type="evidence" value="ECO:0007669"/>
    <property type="project" value="UniProtKB-KW"/>
</dbReference>
<evidence type="ECO:0000256" key="8">
    <source>
        <dbReference type="HAMAP-Rule" id="MF_00952"/>
    </source>
</evidence>
<dbReference type="HAMAP" id="MF_00952">
    <property type="entry name" value="Topoisom_1_prok"/>
    <property type="match status" value="1"/>
</dbReference>
<feature type="site" description="Interaction with DNA" evidence="8">
    <location>
        <position position="157"/>
    </location>
</feature>
<dbReference type="CDD" id="cd00186">
    <property type="entry name" value="TOP1Ac"/>
    <property type="match status" value="1"/>
</dbReference>
<dbReference type="InterPro" id="IPR006171">
    <property type="entry name" value="TOPRIM_dom"/>
</dbReference>
<feature type="region of interest" description="Disordered" evidence="9">
    <location>
        <begin position="781"/>
        <end position="824"/>
    </location>
</feature>
<comment type="function">
    <text evidence="8">Releases the supercoiling and torsional tension of DNA, which is introduced during the DNA replication and transcription, by transiently cleaving and rejoining one strand of the DNA duplex. Introduces a single-strand break via transesterification at a target site in duplex DNA. The scissile phosphodiester is attacked by the catalytic tyrosine of the enzyme, resulting in the formation of a DNA-(5'-phosphotyrosyl)-enzyme intermediate and the expulsion of a 3'-OH DNA strand. The free DNA strand then undergoes passage around the unbroken strand, thus removing DNA supercoils. Finally, in the religation step, the DNA 3'-OH attacks the covalent intermediate to expel the active-site tyrosine and restore the DNA phosphodiester backbone.</text>
</comment>
<evidence type="ECO:0000256" key="5">
    <source>
        <dbReference type="ARBA" id="ARBA00023029"/>
    </source>
</evidence>
<dbReference type="Pfam" id="PF01751">
    <property type="entry name" value="Toprim"/>
    <property type="match status" value="1"/>
</dbReference>
<dbReference type="InterPro" id="IPR013824">
    <property type="entry name" value="Topo_IA_cen_sub1"/>
</dbReference>
<dbReference type="Gene3D" id="1.10.290.10">
    <property type="entry name" value="Topoisomerase I, domain 4"/>
    <property type="match status" value="1"/>
</dbReference>
<dbReference type="Gene3D" id="1.10.460.10">
    <property type="entry name" value="Topoisomerase I, domain 2"/>
    <property type="match status" value="2"/>
</dbReference>
<dbReference type="OrthoDB" id="9804262at2"/>
<evidence type="ECO:0000313" key="13">
    <source>
        <dbReference type="Proteomes" id="UP000006545"/>
    </source>
</evidence>
<keyword evidence="3" id="KW-0479">Metal-binding</keyword>
<dbReference type="InterPro" id="IPR003602">
    <property type="entry name" value="Topo_IA_DNA-bd_dom"/>
</dbReference>
<keyword evidence="6 8" id="KW-0238">DNA-binding</keyword>
<dbReference type="InterPro" id="IPR013497">
    <property type="entry name" value="Topo_IA_cen"/>
</dbReference>
<feature type="site" description="Interaction with DNA" evidence="8">
    <location>
        <position position="478"/>
    </location>
</feature>
<comment type="caution">
    <text evidence="8">Lacks conserved residue(s) required for the propagation of feature annotation.</text>
</comment>
<dbReference type="InterPro" id="IPR003601">
    <property type="entry name" value="Topo_IA_2"/>
</dbReference>
<feature type="site" description="Interaction with DNA" evidence="8">
    <location>
        <position position="142"/>
    </location>
</feature>
<evidence type="ECO:0000256" key="7">
    <source>
        <dbReference type="ARBA" id="ARBA00023235"/>
    </source>
</evidence>
<feature type="active site" description="O-(5'-phospho-DNA)-tyrosine intermediate" evidence="8">
    <location>
        <position position="288"/>
    </location>
</feature>
<dbReference type="SMART" id="SM00436">
    <property type="entry name" value="TOP1Bc"/>
    <property type="match status" value="1"/>
</dbReference>